<evidence type="ECO:0000256" key="6">
    <source>
        <dbReference type="ARBA" id="ARBA00023004"/>
    </source>
</evidence>
<evidence type="ECO:0000256" key="2">
    <source>
        <dbReference type="ARBA" id="ARBA00010617"/>
    </source>
</evidence>
<keyword evidence="6" id="KW-0408">Iron</keyword>
<gene>
    <name evidence="8" type="ORF">EV420DRAFT_1242749</name>
</gene>
<proteinExistence type="inferred from homology"/>
<dbReference type="GO" id="GO:0020037">
    <property type="term" value="F:heme binding"/>
    <property type="evidence" value="ECO:0007669"/>
    <property type="project" value="InterPro"/>
</dbReference>
<comment type="caution">
    <text evidence="8">The sequence shown here is derived from an EMBL/GenBank/DDBJ whole genome shotgun (WGS) entry which is preliminary data.</text>
</comment>
<keyword evidence="5" id="KW-0560">Oxidoreductase</keyword>
<dbReference type="PANTHER" id="PTHR46300">
    <property type="entry name" value="P450, PUTATIVE (EUROFUNG)-RELATED-RELATED"/>
    <property type="match status" value="1"/>
</dbReference>
<keyword evidence="9" id="KW-1185">Reference proteome</keyword>
<dbReference type="Pfam" id="PF00067">
    <property type="entry name" value="p450"/>
    <property type="match status" value="1"/>
</dbReference>
<dbReference type="AlphaFoldDB" id="A0AA39KHR3"/>
<sequence>PPGPRGLPFIGNALDMPTDKPWLTFARWRETYGDICSATVLGQTFVILNSYEIAVDLLDKRGSIYSERPHLTMGGDMVGWKSVPGLLPNGAVLRRQRKLMHSIFGTNVVGQLHTVQETTALRLLRDLMNTPDKFDDHISRRVVGFILSITYGYEVNGDGDALVELVDRAMAEFSQVTVPGAFLVDKIPVLRFLPGWLPGMGFKSKARKWAKDLHDMVNVPYKFTERQV</sequence>
<dbReference type="InterPro" id="IPR001128">
    <property type="entry name" value="Cyt_P450"/>
</dbReference>
<dbReference type="Gene3D" id="1.10.630.10">
    <property type="entry name" value="Cytochrome P450"/>
    <property type="match status" value="1"/>
</dbReference>
<dbReference type="RefSeq" id="XP_060332337.1">
    <property type="nucleotide sequence ID" value="XM_060466649.1"/>
</dbReference>
<dbReference type="GO" id="GO:0004497">
    <property type="term" value="F:monooxygenase activity"/>
    <property type="evidence" value="ECO:0007669"/>
    <property type="project" value="UniProtKB-KW"/>
</dbReference>
<dbReference type="EMBL" id="JAUEPS010000013">
    <property type="protein sequence ID" value="KAK0460211.1"/>
    <property type="molecule type" value="Genomic_DNA"/>
</dbReference>
<accession>A0AA39KHR3</accession>
<evidence type="ECO:0000256" key="4">
    <source>
        <dbReference type="ARBA" id="ARBA00022723"/>
    </source>
</evidence>
<keyword evidence="3" id="KW-0349">Heme</keyword>
<keyword evidence="4" id="KW-0479">Metal-binding</keyword>
<organism evidence="8 9">
    <name type="scientific">Armillaria tabescens</name>
    <name type="common">Ringless honey mushroom</name>
    <name type="synonym">Agaricus tabescens</name>
    <dbReference type="NCBI Taxonomy" id="1929756"/>
    <lineage>
        <taxon>Eukaryota</taxon>
        <taxon>Fungi</taxon>
        <taxon>Dikarya</taxon>
        <taxon>Basidiomycota</taxon>
        <taxon>Agaricomycotina</taxon>
        <taxon>Agaricomycetes</taxon>
        <taxon>Agaricomycetidae</taxon>
        <taxon>Agaricales</taxon>
        <taxon>Marasmiineae</taxon>
        <taxon>Physalacriaceae</taxon>
        <taxon>Desarmillaria</taxon>
    </lineage>
</organism>
<name>A0AA39KHR3_ARMTA</name>
<dbReference type="GeneID" id="85350197"/>
<evidence type="ECO:0000256" key="3">
    <source>
        <dbReference type="ARBA" id="ARBA00022617"/>
    </source>
</evidence>
<keyword evidence="7" id="KW-0503">Monooxygenase</keyword>
<dbReference type="InterPro" id="IPR036396">
    <property type="entry name" value="Cyt_P450_sf"/>
</dbReference>
<feature type="non-terminal residue" evidence="8">
    <location>
        <position position="228"/>
    </location>
</feature>
<evidence type="ECO:0000256" key="5">
    <source>
        <dbReference type="ARBA" id="ARBA00023002"/>
    </source>
</evidence>
<comment type="similarity">
    <text evidence="2">Belongs to the cytochrome P450 family.</text>
</comment>
<dbReference type="InterPro" id="IPR050364">
    <property type="entry name" value="Cytochrome_P450_fung"/>
</dbReference>
<dbReference type="GO" id="GO:0005506">
    <property type="term" value="F:iron ion binding"/>
    <property type="evidence" value="ECO:0007669"/>
    <property type="project" value="InterPro"/>
</dbReference>
<dbReference type="PANTHER" id="PTHR46300:SF7">
    <property type="entry name" value="P450, PUTATIVE (EUROFUNG)-RELATED"/>
    <property type="match status" value="1"/>
</dbReference>
<dbReference type="SUPFAM" id="SSF48264">
    <property type="entry name" value="Cytochrome P450"/>
    <property type="match status" value="1"/>
</dbReference>
<comment type="cofactor">
    <cofactor evidence="1">
        <name>heme</name>
        <dbReference type="ChEBI" id="CHEBI:30413"/>
    </cofactor>
</comment>
<reference evidence="8" key="1">
    <citation type="submission" date="2023-06" db="EMBL/GenBank/DDBJ databases">
        <authorList>
            <consortium name="Lawrence Berkeley National Laboratory"/>
            <person name="Ahrendt S."/>
            <person name="Sahu N."/>
            <person name="Indic B."/>
            <person name="Wong-Bajracharya J."/>
            <person name="Merenyi Z."/>
            <person name="Ke H.-M."/>
            <person name="Monk M."/>
            <person name="Kocsube S."/>
            <person name="Drula E."/>
            <person name="Lipzen A."/>
            <person name="Balint B."/>
            <person name="Henrissat B."/>
            <person name="Andreopoulos B."/>
            <person name="Martin F.M."/>
            <person name="Harder C.B."/>
            <person name="Rigling D."/>
            <person name="Ford K.L."/>
            <person name="Foster G.D."/>
            <person name="Pangilinan J."/>
            <person name="Papanicolaou A."/>
            <person name="Barry K."/>
            <person name="LaButti K."/>
            <person name="Viragh M."/>
            <person name="Koriabine M."/>
            <person name="Yan M."/>
            <person name="Riley R."/>
            <person name="Champramary S."/>
            <person name="Plett K.L."/>
            <person name="Tsai I.J."/>
            <person name="Slot J."/>
            <person name="Sipos G."/>
            <person name="Plett J."/>
            <person name="Nagy L.G."/>
            <person name="Grigoriev I.V."/>
        </authorList>
    </citation>
    <scope>NUCLEOTIDE SEQUENCE</scope>
    <source>
        <strain evidence="8">CCBAS 213</strain>
    </source>
</reference>
<feature type="non-terminal residue" evidence="8">
    <location>
        <position position="1"/>
    </location>
</feature>
<evidence type="ECO:0000313" key="9">
    <source>
        <dbReference type="Proteomes" id="UP001175211"/>
    </source>
</evidence>
<evidence type="ECO:0000256" key="1">
    <source>
        <dbReference type="ARBA" id="ARBA00001971"/>
    </source>
</evidence>
<dbReference type="Proteomes" id="UP001175211">
    <property type="component" value="Unassembled WGS sequence"/>
</dbReference>
<evidence type="ECO:0000313" key="8">
    <source>
        <dbReference type="EMBL" id="KAK0460211.1"/>
    </source>
</evidence>
<protein>
    <submittedName>
        <fullName evidence="8">Cytochrome P450</fullName>
    </submittedName>
</protein>
<dbReference type="GO" id="GO:0016705">
    <property type="term" value="F:oxidoreductase activity, acting on paired donors, with incorporation or reduction of molecular oxygen"/>
    <property type="evidence" value="ECO:0007669"/>
    <property type="project" value="InterPro"/>
</dbReference>
<evidence type="ECO:0000256" key="7">
    <source>
        <dbReference type="ARBA" id="ARBA00023033"/>
    </source>
</evidence>